<dbReference type="InterPro" id="IPR001206">
    <property type="entry name" value="Diacylglycerol_kinase_cat_dom"/>
</dbReference>
<dbReference type="OrthoDB" id="142078at2"/>
<evidence type="ECO:0000313" key="7">
    <source>
        <dbReference type="Proteomes" id="UP000308828"/>
    </source>
</evidence>
<dbReference type="Pfam" id="PF19279">
    <property type="entry name" value="YegS_C"/>
    <property type="match status" value="1"/>
</dbReference>
<sequence>MGVVIIRNPVAGGARHRSRWPSVLSAFQQTFDDLVVQESRSGVDARRLALEAANAGATLVIAAGGDGTISDVVDGILSSDRPDSPLAFLPLGTGSDFVRNFDLPQDPQVLAERIAAARPRQIDAARLIASSADGKEVRRHFVNIASLGISGEIVECVNAPGARWLSGPARFLVHSLLAILRYKPYRFEVLVDGHKVHTGSLALVAIANGGWFGGGMHVTPAADLTDGLFDVAVMREESVFGLIGLLRSLYSAGHIGHPQLSFHRGRQVECRPLDPARFPVEVDGEQPITGAFVAEILPGALTIKV</sequence>
<dbReference type="EMBL" id="STGV01000003">
    <property type="protein sequence ID" value="THV23115.1"/>
    <property type="molecule type" value="Genomic_DNA"/>
</dbReference>
<name>A0A4S8P1J6_9HYPH</name>
<dbReference type="GO" id="GO:0005524">
    <property type="term" value="F:ATP binding"/>
    <property type="evidence" value="ECO:0007669"/>
    <property type="project" value="UniProtKB-KW"/>
</dbReference>
<dbReference type="GO" id="GO:0004143">
    <property type="term" value="F:ATP-dependent diacylglycerol kinase activity"/>
    <property type="evidence" value="ECO:0007669"/>
    <property type="project" value="TreeGrafter"/>
</dbReference>
<comment type="caution">
    <text evidence="6">The sequence shown here is derived from an EMBL/GenBank/DDBJ whole genome shotgun (WGS) entry which is preliminary data.</text>
</comment>
<gene>
    <name evidence="6" type="ORF">FAA97_10920</name>
</gene>
<protein>
    <submittedName>
        <fullName evidence="6">Diacylglycerol kinase family lipid kinase</fullName>
    </submittedName>
</protein>
<dbReference type="InterPro" id="IPR045540">
    <property type="entry name" value="YegS/DAGK_C"/>
</dbReference>
<proteinExistence type="predicted"/>
<keyword evidence="4" id="KW-0067">ATP-binding</keyword>
<evidence type="ECO:0000259" key="5">
    <source>
        <dbReference type="PROSITE" id="PS50146"/>
    </source>
</evidence>
<dbReference type="InterPro" id="IPR016064">
    <property type="entry name" value="NAD/diacylglycerol_kinase_sf"/>
</dbReference>
<accession>A0A4S8P1J6</accession>
<dbReference type="PROSITE" id="PS50146">
    <property type="entry name" value="DAGK"/>
    <property type="match status" value="1"/>
</dbReference>
<dbReference type="GO" id="GO:0005886">
    <property type="term" value="C:plasma membrane"/>
    <property type="evidence" value="ECO:0007669"/>
    <property type="project" value="TreeGrafter"/>
</dbReference>
<dbReference type="AlphaFoldDB" id="A0A4S8P1J6"/>
<dbReference type="RefSeq" id="WP_136598558.1">
    <property type="nucleotide sequence ID" value="NZ_STGV01000003.1"/>
</dbReference>
<organism evidence="6 7">
    <name type="scientific">Peteryoungia ipomoeae</name>
    <dbReference type="NCBI Taxonomy" id="1210932"/>
    <lineage>
        <taxon>Bacteria</taxon>
        <taxon>Pseudomonadati</taxon>
        <taxon>Pseudomonadota</taxon>
        <taxon>Alphaproteobacteria</taxon>
        <taxon>Hyphomicrobiales</taxon>
        <taxon>Rhizobiaceae</taxon>
        <taxon>Peteryoungia</taxon>
    </lineage>
</organism>
<dbReference type="InterPro" id="IPR050187">
    <property type="entry name" value="Lipid_Phosphate_FormReg"/>
</dbReference>
<reference evidence="6 7" key="1">
    <citation type="submission" date="2019-04" db="EMBL/GenBank/DDBJ databases">
        <title>Genome sequence of strain shin9-1.</title>
        <authorList>
            <person name="Gao J."/>
            <person name="Sun J."/>
        </authorList>
    </citation>
    <scope>NUCLEOTIDE SEQUENCE [LARGE SCALE GENOMIC DNA]</scope>
    <source>
        <strain evidence="7">shin9-1</strain>
    </source>
</reference>
<keyword evidence="1" id="KW-0808">Transferase</keyword>
<keyword evidence="3 6" id="KW-0418">Kinase</keyword>
<dbReference type="SUPFAM" id="SSF111331">
    <property type="entry name" value="NAD kinase/diacylglycerol kinase-like"/>
    <property type="match status" value="1"/>
</dbReference>
<evidence type="ECO:0000313" key="6">
    <source>
        <dbReference type="EMBL" id="THV23115.1"/>
    </source>
</evidence>
<evidence type="ECO:0000256" key="1">
    <source>
        <dbReference type="ARBA" id="ARBA00022679"/>
    </source>
</evidence>
<dbReference type="Gene3D" id="2.60.200.40">
    <property type="match status" value="1"/>
</dbReference>
<evidence type="ECO:0000256" key="2">
    <source>
        <dbReference type="ARBA" id="ARBA00022741"/>
    </source>
</evidence>
<dbReference type="Proteomes" id="UP000308828">
    <property type="component" value="Unassembled WGS sequence"/>
</dbReference>
<dbReference type="InterPro" id="IPR017438">
    <property type="entry name" value="ATP-NAD_kinase_N"/>
</dbReference>
<keyword evidence="7" id="KW-1185">Reference proteome</keyword>
<dbReference type="Pfam" id="PF00781">
    <property type="entry name" value="DAGK_cat"/>
    <property type="match status" value="1"/>
</dbReference>
<dbReference type="SMART" id="SM00046">
    <property type="entry name" value="DAGKc"/>
    <property type="match status" value="1"/>
</dbReference>
<dbReference type="Gene3D" id="3.40.50.10330">
    <property type="entry name" value="Probable inorganic polyphosphate/atp-NAD kinase, domain 1"/>
    <property type="match status" value="1"/>
</dbReference>
<dbReference type="PANTHER" id="PTHR12358">
    <property type="entry name" value="SPHINGOSINE KINASE"/>
    <property type="match status" value="1"/>
</dbReference>
<evidence type="ECO:0000256" key="3">
    <source>
        <dbReference type="ARBA" id="ARBA00022777"/>
    </source>
</evidence>
<feature type="domain" description="DAGKc" evidence="5">
    <location>
        <begin position="1"/>
        <end position="130"/>
    </location>
</feature>
<dbReference type="PANTHER" id="PTHR12358:SF106">
    <property type="entry name" value="LIPID KINASE YEGS"/>
    <property type="match status" value="1"/>
</dbReference>
<evidence type="ECO:0000256" key="4">
    <source>
        <dbReference type="ARBA" id="ARBA00022840"/>
    </source>
</evidence>
<keyword evidence="2" id="KW-0547">Nucleotide-binding</keyword>